<evidence type="ECO:0000256" key="4">
    <source>
        <dbReference type="ARBA" id="ARBA00022448"/>
    </source>
</evidence>
<evidence type="ECO:0000256" key="2">
    <source>
        <dbReference type="ARBA" id="ARBA00009765"/>
    </source>
</evidence>
<dbReference type="Proteomes" id="UP000294664">
    <property type="component" value="Unassembled WGS sequence"/>
</dbReference>
<dbReference type="RefSeq" id="WP_132033179.1">
    <property type="nucleotide sequence ID" value="NZ_SMAI01000010.1"/>
</dbReference>
<evidence type="ECO:0000256" key="5">
    <source>
        <dbReference type="ARBA" id="ARBA00022475"/>
    </source>
</evidence>
<dbReference type="Pfam" id="PF01544">
    <property type="entry name" value="CorA"/>
    <property type="match status" value="1"/>
</dbReference>
<dbReference type="AlphaFoldDB" id="A0A4R3LS05"/>
<evidence type="ECO:0000313" key="14">
    <source>
        <dbReference type="EMBL" id="TCT03323.1"/>
    </source>
</evidence>
<evidence type="ECO:0000256" key="13">
    <source>
        <dbReference type="SAM" id="Phobius"/>
    </source>
</evidence>
<evidence type="ECO:0000256" key="7">
    <source>
        <dbReference type="ARBA" id="ARBA00022692"/>
    </source>
</evidence>
<evidence type="ECO:0000256" key="8">
    <source>
        <dbReference type="ARBA" id="ARBA00022842"/>
    </source>
</evidence>
<sequence length="322" mass="35381">MLVAYAFSGGSLRPVPLESGEVPPAAIWIDLVSPTPSEDAAVERSVGVEVPTREEMRKIEPSSRLYVEDAARYMTLSVLCTDDDGPRVTPVTFILVDGRLVTVRYADPRAFALLAGRLGKSCPAEVAGDVVLMELLETLVDKIAEALEGAGEDIELLSRRIFERDRVGSRNRDYRAILTLIGRKEGLTSYVREALASVSRLVAFLGTTTEDVPLRPAVKRELKSMARDVQGLSDYANFLGNKLQFMLDGTVGLVSLEQNNIIKIFAVLSVIFMPPTLIASIYGMNFEHMPELGIAVAYPIALVAMVVSAILPYVFFKWRGWL</sequence>
<dbReference type="InterPro" id="IPR002523">
    <property type="entry name" value="MgTranspt_CorA/ZnTranspt_ZntB"/>
</dbReference>
<dbReference type="FunFam" id="1.20.58.340:FF:000001">
    <property type="entry name" value="Magnesium transport protein CorA"/>
    <property type="match status" value="1"/>
</dbReference>
<feature type="transmembrane region" description="Helical" evidence="13">
    <location>
        <begin position="296"/>
        <end position="316"/>
    </location>
</feature>
<keyword evidence="7 13" id="KW-0812">Transmembrane</keyword>
<dbReference type="Gene3D" id="1.20.58.340">
    <property type="entry name" value="Magnesium transport protein CorA, transmembrane region"/>
    <property type="match status" value="1"/>
</dbReference>
<accession>A0A4R3LS05</accession>
<feature type="transmembrane region" description="Helical" evidence="13">
    <location>
        <begin position="264"/>
        <end position="284"/>
    </location>
</feature>
<dbReference type="OrthoDB" id="9803416at2"/>
<evidence type="ECO:0000256" key="10">
    <source>
        <dbReference type="ARBA" id="ARBA00023065"/>
    </source>
</evidence>
<keyword evidence="15" id="KW-1185">Reference proteome</keyword>
<dbReference type="GO" id="GO:0005886">
    <property type="term" value="C:plasma membrane"/>
    <property type="evidence" value="ECO:0007669"/>
    <property type="project" value="UniProtKB-SubCell"/>
</dbReference>
<evidence type="ECO:0000256" key="3">
    <source>
        <dbReference type="ARBA" id="ARBA00019439"/>
    </source>
</evidence>
<dbReference type="PANTHER" id="PTHR47685">
    <property type="entry name" value="MAGNESIUM TRANSPORT PROTEIN CORA"/>
    <property type="match status" value="1"/>
</dbReference>
<keyword evidence="10" id="KW-0406">Ion transport</keyword>
<comment type="catalytic activity">
    <reaction evidence="12">
        <text>Mg(2+)(in) = Mg(2+)(out)</text>
        <dbReference type="Rhea" id="RHEA:29827"/>
        <dbReference type="ChEBI" id="CHEBI:18420"/>
    </reaction>
</comment>
<gene>
    <name evidence="14" type="ORF">EDC64_110188</name>
</gene>
<keyword evidence="9 13" id="KW-1133">Transmembrane helix</keyword>
<protein>
    <recommendedName>
        <fullName evidence="3">Magnesium transport protein CorA</fullName>
    </recommendedName>
</protein>
<dbReference type="InterPro" id="IPR045861">
    <property type="entry name" value="CorA_cytoplasmic_dom"/>
</dbReference>
<comment type="similarity">
    <text evidence="2">Belongs to the CorA metal ion transporter (MIT) (TC 1.A.35) family.</text>
</comment>
<dbReference type="GO" id="GO:0015099">
    <property type="term" value="F:nickel cation transmembrane transporter activity"/>
    <property type="evidence" value="ECO:0007669"/>
    <property type="project" value="TreeGrafter"/>
</dbReference>
<dbReference type="CDD" id="cd12837">
    <property type="entry name" value="EcCorA-like_u1"/>
    <property type="match status" value="1"/>
</dbReference>
<dbReference type="SUPFAM" id="SSF143865">
    <property type="entry name" value="CorA soluble domain-like"/>
    <property type="match status" value="1"/>
</dbReference>
<evidence type="ECO:0000313" key="15">
    <source>
        <dbReference type="Proteomes" id="UP000294664"/>
    </source>
</evidence>
<name>A0A4R3LS05_9HYPH</name>
<evidence type="ECO:0000256" key="1">
    <source>
        <dbReference type="ARBA" id="ARBA00004429"/>
    </source>
</evidence>
<dbReference type="InterPro" id="IPR050829">
    <property type="entry name" value="CorA_MIT"/>
</dbReference>
<dbReference type="GO" id="GO:0015095">
    <property type="term" value="F:magnesium ion transmembrane transporter activity"/>
    <property type="evidence" value="ECO:0007669"/>
    <property type="project" value="TreeGrafter"/>
</dbReference>
<keyword evidence="4" id="KW-0813">Transport</keyword>
<evidence type="ECO:0000256" key="12">
    <source>
        <dbReference type="ARBA" id="ARBA00034269"/>
    </source>
</evidence>
<dbReference type="Gene3D" id="3.30.460.20">
    <property type="entry name" value="CorA soluble domain-like"/>
    <property type="match status" value="1"/>
</dbReference>
<organism evidence="14 15">
    <name type="scientific">Aquabacter spiritensis</name>
    <dbReference type="NCBI Taxonomy" id="933073"/>
    <lineage>
        <taxon>Bacteria</taxon>
        <taxon>Pseudomonadati</taxon>
        <taxon>Pseudomonadota</taxon>
        <taxon>Alphaproteobacteria</taxon>
        <taxon>Hyphomicrobiales</taxon>
        <taxon>Xanthobacteraceae</taxon>
        <taxon>Aquabacter</taxon>
    </lineage>
</organism>
<dbReference type="PANTHER" id="PTHR47685:SF1">
    <property type="entry name" value="MAGNESIUM TRANSPORT PROTEIN CORA"/>
    <property type="match status" value="1"/>
</dbReference>
<keyword evidence="5" id="KW-1003">Cell membrane</keyword>
<evidence type="ECO:0000256" key="9">
    <source>
        <dbReference type="ARBA" id="ARBA00022989"/>
    </source>
</evidence>
<proteinExistence type="inferred from homology"/>
<comment type="caution">
    <text evidence="14">The sequence shown here is derived from an EMBL/GenBank/DDBJ whole genome shotgun (WGS) entry which is preliminary data.</text>
</comment>
<dbReference type="InterPro" id="IPR045863">
    <property type="entry name" value="CorA_TM1_TM2"/>
</dbReference>
<dbReference type="SUPFAM" id="SSF144083">
    <property type="entry name" value="Magnesium transport protein CorA, transmembrane region"/>
    <property type="match status" value="1"/>
</dbReference>
<evidence type="ECO:0000256" key="6">
    <source>
        <dbReference type="ARBA" id="ARBA00022519"/>
    </source>
</evidence>
<keyword evidence="8" id="KW-0460">Magnesium</keyword>
<dbReference type="GO" id="GO:0015087">
    <property type="term" value="F:cobalt ion transmembrane transporter activity"/>
    <property type="evidence" value="ECO:0007669"/>
    <property type="project" value="TreeGrafter"/>
</dbReference>
<reference evidence="14 15" key="1">
    <citation type="submission" date="2019-03" db="EMBL/GenBank/DDBJ databases">
        <title>Genomic Encyclopedia of Type Strains, Phase IV (KMG-IV): sequencing the most valuable type-strain genomes for metagenomic binning, comparative biology and taxonomic classification.</title>
        <authorList>
            <person name="Goeker M."/>
        </authorList>
    </citation>
    <scope>NUCLEOTIDE SEQUENCE [LARGE SCALE GENOMIC DNA]</scope>
    <source>
        <strain evidence="14 15">DSM 9035</strain>
    </source>
</reference>
<dbReference type="EMBL" id="SMAI01000010">
    <property type="protein sequence ID" value="TCT03323.1"/>
    <property type="molecule type" value="Genomic_DNA"/>
</dbReference>
<keyword evidence="11 13" id="KW-0472">Membrane</keyword>
<evidence type="ECO:0000256" key="11">
    <source>
        <dbReference type="ARBA" id="ARBA00023136"/>
    </source>
</evidence>
<comment type="subcellular location">
    <subcellularLocation>
        <location evidence="1">Cell inner membrane</location>
        <topology evidence="1">Multi-pass membrane protein</topology>
    </subcellularLocation>
</comment>
<keyword evidence="6" id="KW-0997">Cell inner membrane</keyword>